<dbReference type="Gene3D" id="1.10.10.10">
    <property type="entry name" value="Winged helix-like DNA-binding domain superfamily/Winged helix DNA-binding domain"/>
    <property type="match status" value="1"/>
</dbReference>
<dbReference type="InterPro" id="IPR005119">
    <property type="entry name" value="LysR_subst-bd"/>
</dbReference>
<proteinExistence type="inferred from homology"/>
<feature type="domain" description="HTH lysR-type" evidence="5">
    <location>
        <begin position="3"/>
        <end position="60"/>
    </location>
</feature>
<dbReference type="RefSeq" id="WP_189503556.1">
    <property type="nucleotide sequence ID" value="NZ_BMZQ01000002.1"/>
</dbReference>
<name>A0A8J3DWV9_9HYPH</name>
<reference evidence="6" key="1">
    <citation type="journal article" date="2014" name="Int. J. Syst. Evol. Microbiol.">
        <title>Complete genome sequence of Corynebacterium casei LMG S-19264T (=DSM 44701T), isolated from a smear-ripened cheese.</title>
        <authorList>
            <consortium name="US DOE Joint Genome Institute (JGI-PGF)"/>
            <person name="Walter F."/>
            <person name="Albersmeier A."/>
            <person name="Kalinowski J."/>
            <person name="Ruckert C."/>
        </authorList>
    </citation>
    <scope>NUCLEOTIDE SEQUENCE</scope>
    <source>
        <strain evidence="6">KCTC 42249</strain>
    </source>
</reference>
<evidence type="ECO:0000313" key="7">
    <source>
        <dbReference type="Proteomes" id="UP000630142"/>
    </source>
</evidence>
<dbReference type="Proteomes" id="UP000630142">
    <property type="component" value="Unassembled WGS sequence"/>
</dbReference>
<keyword evidence="4" id="KW-0804">Transcription</keyword>
<dbReference type="PANTHER" id="PTHR30537:SF5">
    <property type="entry name" value="HTH-TYPE TRANSCRIPTIONAL ACTIVATOR TTDR-RELATED"/>
    <property type="match status" value="1"/>
</dbReference>
<evidence type="ECO:0000256" key="3">
    <source>
        <dbReference type="ARBA" id="ARBA00023125"/>
    </source>
</evidence>
<dbReference type="InterPro" id="IPR058163">
    <property type="entry name" value="LysR-type_TF_proteobact-type"/>
</dbReference>
<keyword evidence="7" id="KW-1185">Reference proteome</keyword>
<dbReference type="Pfam" id="PF00126">
    <property type="entry name" value="HTH_1"/>
    <property type="match status" value="1"/>
</dbReference>
<gene>
    <name evidence="6" type="ORF">GCM10016234_20650</name>
</gene>
<reference evidence="6" key="2">
    <citation type="submission" date="2020-09" db="EMBL/GenBank/DDBJ databases">
        <authorList>
            <person name="Sun Q."/>
            <person name="Kim S."/>
        </authorList>
    </citation>
    <scope>NUCLEOTIDE SEQUENCE</scope>
    <source>
        <strain evidence="6">KCTC 42249</strain>
    </source>
</reference>
<sequence>MSIDLAGINTFLAVAEAGSLTAAARRLGVSRPAVSQSLRRLEDRLGVTLVQRTTRSGSLTEAGAELYARLAPAIADVALALDDARDSLKRPSGLLRLAVSSIGERFLSGPLLAGFVEAYPEIQIDVTVTDEEFDIVARGFDAGVRLGEVLEQDMIAIPVSGDQRHVVVAAPAYLERHGRPVHPRDLVDHRCIGWRPEPEVAPYRWEFTENGRDFDVAVAPTITTNDMRLMLRTALAGGGLTFGVEETFRPYLQSGELVAIMEEFCPPFPGFFLYFPQRRNLAPKLRALVDHVRFKRS</sequence>
<evidence type="ECO:0000259" key="5">
    <source>
        <dbReference type="PROSITE" id="PS50931"/>
    </source>
</evidence>
<dbReference type="FunFam" id="1.10.10.10:FF:000001">
    <property type="entry name" value="LysR family transcriptional regulator"/>
    <property type="match status" value="1"/>
</dbReference>
<dbReference type="AlphaFoldDB" id="A0A8J3DWV9"/>
<dbReference type="Gene3D" id="3.40.190.290">
    <property type="match status" value="1"/>
</dbReference>
<protein>
    <submittedName>
        <fullName evidence="6">LysR family transcriptional regulator</fullName>
    </submittedName>
</protein>
<keyword evidence="2" id="KW-0805">Transcription regulation</keyword>
<dbReference type="SUPFAM" id="SSF53850">
    <property type="entry name" value="Periplasmic binding protein-like II"/>
    <property type="match status" value="1"/>
</dbReference>
<dbReference type="InterPro" id="IPR036388">
    <property type="entry name" value="WH-like_DNA-bd_sf"/>
</dbReference>
<keyword evidence="3" id="KW-0238">DNA-binding</keyword>
<dbReference type="GO" id="GO:0003677">
    <property type="term" value="F:DNA binding"/>
    <property type="evidence" value="ECO:0007669"/>
    <property type="project" value="UniProtKB-KW"/>
</dbReference>
<dbReference type="InterPro" id="IPR000847">
    <property type="entry name" value="LysR_HTH_N"/>
</dbReference>
<dbReference type="InterPro" id="IPR036390">
    <property type="entry name" value="WH_DNA-bd_sf"/>
</dbReference>
<dbReference type="PANTHER" id="PTHR30537">
    <property type="entry name" value="HTH-TYPE TRANSCRIPTIONAL REGULATOR"/>
    <property type="match status" value="1"/>
</dbReference>
<dbReference type="PROSITE" id="PS50931">
    <property type="entry name" value="HTH_LYSR"/>
    <property type="match status" value="1"/>
</dbReference>
<dbReference type="Pfam" id="PF03466">
    <property type="entry name" value="LysR_substrate"/>
    <property type="match status" value="1"/>
</dbReference>
<dbReference type="EMBL" id="BMZQ01000002">
    <property type="protein sequence ID" value="GHD14736.1"/>
    <property type="molecule type" value="Genomic_DNA"/>
</dbReference>
<evidence type="ECO:0000256" key="2">
    <source>
        <dbReference type="ARBA" id="ARBA00023015"/>
    </source>
</evidence>
<dbReference type="GO" id="GO:0003700">
    <property type="term" value="F:DNA-binding transcription factor activity"/>
    <property type="evidence" value="ECO:0007669"/>
    <property type="project" value="InterPro"/>
</dbReference>
<organism evidence="6 7">
    <name type="scientific">Tianweitania populi</name>
    <dbReference type="NCBI Taxonomy" id="1607949"/>
    <lineage>
        <taxon>Bacteria</taxon>
        <taxon>Pseudomonadati</taxon>
        <taxon>Pseudomonadota</taxon>
        <taxon>Alphaproteobacteria</taxon>
        <taxon>Hyphomicrobiales</taxon>
        <taxon>Phyllobacteriaceae</taxon>
        <taxon>Tianweitania</taxon>
    </lineage>
</organism>
<comment type="caution">
    <text evidence="6">The sequence shown here is derived from an EMBL/GenBank/DDBJ whole genome shotgun (WGS) entry which is preliminary data.</text>
</comment>
<dbReference type="SUPFAM" id="SSF46785">
    <property type="entry name" value="Winged helix' DNA-binding domain"/>
    <property type="match status" value="1"/>
</dbReference>
<accession>A0A8J3DWV9</accession>
<evidence type="ECO:0000313" key="6">
    <source>
        <dbReference type="EMBL" id="GHD14736.1"/>
    </source>
</evidence>
<dbReference type="CDD" id="cd08474">
    <property type="entry name" value="PBP2_CrgA_like_5"/>
    <property type="match status" value="1"/>
</dbReference>
<evidence type="ECO:0000256" key="4">
    <source>
        <dbReference type="ARBA" id="ARBA00023163"/>
    </source>
</evidence>
<evidence type="ECO:0000256" key="1">
    <source>
        <dbReference type="ARBA" id="ARBA00009437"/>
    </source>
</evidence>
<comment type="similarity">
    <text evidence="1">Belongs to the LysR transcriptional regulatory family.</text>
</comment>
<dbReference type="PRINTS" id="PR00039">
    <property type="entry name" value="HTHLYSR"/>
</dbReference>